<organism evidence="2 3">
    <name type="scientific">Nitrospira moscoviensis</name>
    <dbReference type="NCBI Taxonomy" id="42253"/>
    <lineage>
        <taxon>Bacteria</taxon>
        <taxon>Pseudomonadati</taxon>
        <taxon>Nitrospirota</taxon>
        <taxon>Nitrospiria</taxon>
        <taxon>Nitrospirales</taxon>
        <taxon>Nitrospiraceae</taxon>
        <taxon>Nitrospira</taxon>
    </lineage>
</organism>
<dbReference type="Gene3D" id="3.40.50.1110">
    <property type="entry name" value="SGNH hydrolase"/>
    <property type="match status" value="1"/>
</dbReference>
<feature type="region of interest" description="Disordered" evidence="1">
    <location>
        <begin position="231"/>
        <end position="254"/>
    </location>
</feature>
<dbReference type="EMBL" id="CP011801">
    <property type="protein sequence ID" value="ALA60768.1"/>
    <property type="molecule type" value="Genomic_DNA"/>
</dbReference>
<accession>A0A0K2GIH6</accession>
<keyword evidence="3" id="KW-1185">Reference proteome</keyword>
<dbReference type="SUPFAM" id="SSF52266">
    <property type="entry name" value="SGNH hydrolase"/>
    <property type="match status" value="1"/>
</dbReference>
<reference evidence="2 3" key="1">
    <citation type="journal article" date="2015" name="Proc. Natl. Acad. Sci. U.S.A.">
        <title>Expanded metabolic versatility of ubiquitous nitrite-oxidizing bacteria from the genus Nitrospira.</title>
        <authorList>
            <person name="Koch H."/>
            <person name="Lucker S."/>
            <person name="Albertsen M."/>
            <person name="Kitzinger K."/>
            <person name="Herbold C."/>
            <person name="Spieck E."/>
            <person name="Nielsen P.H."/>
            <person name="Wagner M."/>
            <person name="Daims H."/>
        </authorList>
    </citation>
    <scope>NUCLEOTIDE SEQUENCE [LARGE SCALE GENOMIC DNA]</scope>
    <source>
        <strain evidence="2 3">NSP M-1</strain>
    </source>
</reference>
<dbReference type="GO" id="GO:0016788">
    <property type="term" value="F:hydrolase activity, acting on ester bonds"/>
    <property type="evidence" value="ECO:0007669"/>
    <property type="project" value="UniProtKB-ARBA"/>
</dbReference>
<dbReference type="AlphaFoldDB" id="A0A0K2GIH6"/>
<gene>
    <name evidence="2" type="ORF">NITMOv2_4393</name>
</gene>
<dbReference type="InterPro" id="IPR036514">
    <property type="entry name" value="SGNH_hydro_sf"/>
</dbReference>
<dbReference type="Proteomes" id="UP000069205">
    <property type="component" value="Chromosome"/>
</dbReference>
<proteinExistence type="predicted"/>
<dbReference type="PATRIC" id="fig|42253.5.peg.4334"/>
<dbReference type="STRING" id="42253.NITMOv2_4393"/>
<evidence type="ECO:0000256" key="1">
    <source>
        <dbReference type="SAM" id="MobiDB-lite"/>
    </source>
</evidence>
<protein>
    <submittedName>
        <fullName evidence="2">Lipolytic protein G-D-S-L family</fullName>
    </submittedName>
</protein>
<evidence type="ECO:0000313" key="3">
    <source>
        <dbReference type="Proteomes" id="UP000069205"/>
    </source>
</evidence>
<dbReference type="CDD" id="cd00229">
    <property type="entry name" value="SGNH_hydrolase"/>
    <property type="match status" value="1"/>
</dbReference>
<feature type="compositionally biased region" description="Basic and acidic residues" evidence="1">
    <location>
        <begin position="241"/>
        <end position="250"/>
    </location>
</feature>
<dbReference type="KEGG" id="nmv:NITMOv2_4393"/>
<evidence type="ECO:0000313" key="2">
    <source>
        <dbReference type="EMBL" id="ALA60768.1"/>
    </source>
</evidence>
<dbReference type="OrthoDB" id="5446411at2"/>
<name>A0A0K2GIH6_NITMO</name>
<dbReference type="RefSeq" id="WP_053381570.1">
    <property type="nucleotide sequence ID" value="NZ_CP011801.1"/>
</dbReference>
<sequence>MMSKVYHLSLIAAGLLVGLLSSEVALRVAGVSYPIFFQVDGEVGAALRPEAEGWWTREGEQYVRINAVGFRDREHSIGRPDHVFRVAVLGDSFAEALQVSMKETFWAVMEREMKGCPALAGQEPEVINFGVSGYGTAQELIMLRRRVWAYAPDVVLLAVTPTNDIRNNSRALENDERRPYFVHQNGQLVEDLSFRDRTGFRLRHSSLGRLMARIRDSSRTFQLLNEALRRARQPKRPGMSSDHRADRADGEGEPTWIRGEVGLDMAVYAEPTDHAWQEAWAVTEDLIRQMHKEVEARNKLFMVVTVSSGPQVGPDPAARRALERRLGVPDLFYAEKRIQAVGRNLFPVVALAPLFQAYAEERGVFLHGFPNSGLGHGHWNAAGHRLAGEVIARHLCQTLLRAPMHDAAGQGSRAVATYRTPF</sequence>